<feature type="compositionally biased region" description="Basic and acidic residues" evidence="4">
    <location>
        <begin position="56"/>
        <end position="65"/>
    </location>
</feature>
<dbReference type="Pfam" id="PF00046">
    <property type="entry name" value="Homeodomain"/>
    <property type="match status" value="1"/>
</dbReference>
<evidence type="ECO:0000259" key="5">
    <source>
        <dbReference type="PROSITE" id="PS50071"/>
    </source>
</evidence>
<protein>
    <recommendedName>
        <fullName evidence="5">Homeobox domain-containing protein</fullName>
    </recommendedName>
</protein>
<dbReference type="PROSITE" id="PS50071">
    <property type="entry name" value="HOMEOBOX_2"/>
    <property type="match status" value="1"/>
</dbReference>
<dbReference type="Gene3D" id="1.10.10.60">
    <property type="entry name" value="Homeodomain-like"/>
    <property type="match status" value="1"/>
</dbReference>
<dbReference type="GO" id="GO:0000981">
    <property type="term" value="F:DNA-binding transcription factor activity, RNA polymerase II-specific"/>
    <property type="evidence" value="ECO:0007669"/>
    <property type="project" value="TreeGrafter"/>
</dbReference>
<evidence type="ECO:0000256" key="1">
    <source>
        <dbReference type="ARBA" id="ARBA00004123"/>
    </source>
</evidence>
<dbReference type="PANTHER" id="PTHR14057">
    <property type="entry name" value="TRANSCRIPTION FACTOR ONECUT"/>
    <property type="match status" value="1"/>
</dbReference>
<comment type="subcellular location">
    <subcellularLocation>
        <location evidence="1 2 3">Nucleus</location>
    </subcellularLocation>
</comment>
<accession>A0A2G5V7Z2</accession>
<evidence type="ECO:0000256" key="2">
    <source>
        <dbReference type="PROSITE-ProRule" id="PRU00108"/>
    </source>
</evidence>
<dbReference type="CDD" id="cd00086">
    <property type="entry name" value="homeodomain"/>
    <property type="match status" value="1"/>
</dbReference>
<dbReference type="GO" id="GO:0000978">
    <property type="term" value="F:RNA polymerase II cis-regulatory region sequence-specific DNA binding"/>
    <property type="evidence" value="ECO:0007669"/>
    <property type="project" value="TreeGrafter"/>
</dbReference>
<dbReference type="PANTHER" id="PTHR14057:SF32">
    <property type="entry name" value="HOMEOBOX PROTEIN CEH-21-RELATED"/>
    <property type="match status" value="1"/>
</dbReference>
<feature type="compositionally biased region" description="Acidic residues" evidence="4">
    <location>
        <begin position="101"/>
        <end position="118"/>
    </location>
</feature>
<dbReference type="AlphaFoldDB" id="A0A2G5V7Z2"/>
<organism evidence="6 7">
    <name type="scientific">Caenorhabditis nigoni</name>
    <dbReference type="NCBI Taxonomy" id="1611254"/>
    <lineage>
        <taxon>Eukaryota</taxon>
        <taxon>Metazoa</taxon>
        <taxon>Ecdysozoa</taxon>
        <taxon>Nematoda</taxon>
        <taxon>Chromadorea</taxon>
        <taxon>Rhabditida</taxon>
        <taxon>Rhabditina</taxon>
        <taxon>Rhabditomorpha</taxon>
        <taxon>Rhabditoidea</taxon>
        <taxon>Rhabditidae</taxon>
        <taxon>Peloderinae</taxon>
        <taxon>Caenorhabditis</taxon>
    </lineage>
</organism>
<dbReference type="GO" id="GO:0005634">
    <property type="term" value="C:nucleus"/>
    <property type="evidence" value="ECO:0007669"/>
    <property type="project" value="UniProtKB-SubCell"/>
</dbReference>
<dbReference type="InterPro" id="IPR001356">
    <property type="entry name" value="HD"/>
</dbReference>
<dbReference type="STRING" id="1611254.A0A2G5V7Z2"/>
<evidence type="ECO:0000313" key="6">
    <source>
        <dbReference type="EMBL" id="PIC47924.1"/>
    </source>
</evidence>
<keyword evidence="7" id="KW-1185">Reference proteome</keyword>
<evidence type="ECO:0000313" key="7">
    <source>
        <dbReference type="Proteomes" id="UP000230233"/>
    </source>
</evidence>
<name>A0A2G5V7Z2_9PELO</name>
<reference evidence="7" key="1">
    <citation type="submission" date="2017-10" db="EMBL/GenBank/DDBJ databases">
        <title>Rapid genome shrinkage in a self-fertile nematode reveals novel sperm competition proteins.</title>
        <authorList>
            <person name="Yin D."/>
            <person name="Schwarz E.M."/>
            <person name="Thomas C.G."/>
            <person name="Felde R.L."/>
            <person name="Korf I.F."/>
            <person name="Cutter A.D."/>
            <person name="Schartner C.M."/>
            <person name="Ralston E.J."/>
            <person name="Meyer B.J."/>
            <person name="Haag E.S."/>
        </authorList>
    </citation>
    <scope>NUCLEOTIDE SEQUENCE [LARGE SCALE GENOMIC DNA]</scope>
    <source>
        <strain evidence="7">JU1422</strain>
    </source>
</reference>
<feature type="region of interest" description="Disordered" evidence="4">
    <location>
        <begin position="1"/>
        <end position="144"/>
    </location>
</feature>
<feature type="compositionally biased region" description="Polar residues" evidence="4">
    <location>
        <begin position="1"/>
        <end position="12"/>
    </location>
</feature>
<dbReference type="InterPro" id="IPR051649">
    <property type="entry name" value="CUT_Homeobox"/>
</dbReference>
<feature type="compositionally biased region" description="Basic residues" evidence="4">
    <location>
        <begin position="129"/>
        <end position="142"/>
    </location>
</feature>
<keyword evidence="2 3" id="KW-0371">Homeobox</keyword>
<evidence type="ECO:0000256" key="3">
    <source>
        <dbReference type="RuleBase" id="RU000682"/>
    </source>
</evidence>
<gene>
    <name evidence="6" type="primary">Cnig_chr_II.g7096</name>
    <name evidence="6" type="ORF">B9Z55_007096</name>
</gene>
<feature type="compositionally biased region" description="Acidic residues" evidence="4">
    <location>
        <begin position="485"/>
        <end position="496"/>
    </location>
</feature>
<dbReference type="SMART" id="SM00389">
    <property type="entry name" value="HOX"/>
    <property type="match status" value="2"/>
</dbReference>
<feature type="region of interest" description="Disordered" evidence="4">
    <location>
        <begin position="481"/>
        <end position="524"/>
    </location>
</feature>
<dbReference type="SUPFAM" id="SSF46689">
    <property type="entry name" value="Homeodomain-like"/>
    <property type="match status" value="1"/>
</dbReference>
<sequence>MSSQNAFSTSLARRTRKAPAAEASKGPNPKRRALADSLESEPEVDLRESRPRRKSEKYSIHKDSDSDLDDSPIKRKSVNIRRTEDSKEDDSSSSSSSSLESDSDASIFEDETGDEQPEEPSQPSSSKREQKRKRTDKKRRTRVTLTDEHNQVLLTAFDENPYPSTDQRNKLADETKLTESQIISWFARKRSENLLKKTIFFTVEQKEKLKEAFAVNRLPDESMIASLVSELQLSRTQASSSKQFLYNQITEEAEPILLELIRENPKFRDYRNAELRERTGWRRDEIKEFFEKYRRENDTTKAKNTTKACPLPEKEAEPILLEIFEKDPNFTDYNNMELKQNIQWKYRRIESWFVRQRKLKHQQEIAQFDGIMETIFQKKQFLRFRNKELEEKTGHSSKTIRNWLRMKRKDTLVSFFKKEISALPEEMANFERIFNSYEFENVDVAGVIIQIERTENIYGDDFVSYLCERKMITEELKQRVGDQLEGNEEEQVEEPLESQRTATREDPSIVQEDQIEEEEEEGVQRVAYQVPVQPEIENDQVEFDNPQFAPIDGEEDDVQPAVPQEAVQMEFANDDIEFNNPWNAPLNEELHEQPVEGPAADRQVPVDVKRETPEIEVKNVQPLSAPVKQEMWEEIENVEEEKEEEIEQLIVFDVMDRNTPEEIESLGPVSILRVQTSSEDLQPYFEDLVGIPEIGFARRSEIAENKRNLDANMESLILPFNCSLNYLGWSKEQVQEFFCQILPPETIRKLVEKVSAGCWLYMFQETEKLYFKRLNKGGSIIDWDQFLTICQELDKIERFKS</sequence>
<comment type="caution">
    <text evidence="6">The sequence shown here is derived from an EMBL/GenBank/DDBJ whole genome shotgun (WGS) entry which is preliminary data.</text>
</comment>
<dbReference type="EMBL" id="PDUG01000002">
    <property type="protein sequence ID" value="PIC47924.1"/>
    <property type="molecule type" value="Genomic_DNA"/>
</dbReference>
<feature type="DNA-binding region" description="Homeobox" evidence="2">
    <location>
        <begin position="138"/>
        <end position="197"/>
    </location>
</feature>
<dbReference type="Proteomes" id="UP000230233">
    <property type="component" value="Chromosome II"/>
</dbReference>
<proteinExistence type="predicted"/>
<feature type="domain" description="Homeobox" evidence="5">
    <location>
        <begin position="136"/>
        <end position="196"/>
    </location>
</feature>
<dbReference type="InterPro" id="IPR009057">
    <property type="entry name" value="Homeodomain-like_sf"/>
</dbReference>
<keyword evidence="2 3" id="KW-0238">DNA-binding</keyword>
<keyword evidence="2 3" id="KW-0539">Nucleus</keyword>
<evidence type="ECO:0000256" key="4">
    <source>
        <dbReference type="SAM" id="MobiDB-lite"/>
    </source>
</evidence>
<dbReference type="OrthoDB" id="6159439at2759"/>